<proteinExistence type="predicted"/>
<protein>
    <submittedName>
        <fullName evidence="2">Uncharacterized protein</fullName>
    </submittedName>
</protein>
<feature type="transmembrane region" description="Helical" evidence="1">
    <location>
        <begin position="36"/>
        <end position="57"/>
    </location>
</feature>
<reference evidence="2" key="1">
    <citation type="submission" date="2018-02" db="EMBL/GenBank/DDBJ databases">
        <title>Rhizophora mucronata_Transcriptome.</title>
        <authorList>
            <person name="Meera S.P."/>
            <person name="Sreeshan A."/>
            <person name="Augustine A."/>
        </authorList>
    </citation>
    <scope>NUCLEOTIDE SEQUENCE</scope>
    <source>
        <tissue evidence="2">Leaf</tissue>
    </source>
</reference>
<accession>A0A2P2QY43</accession>
<keyword evidence="1" id="KW-0812">Transmembrane</keyword>
<sequence length="59" mass="6840">MISFHDFVLVFSVALGYGLSFCPISHMCAHVHMNFFYGLIYIYSYCHMCPTVIYISVLH</sequence>
<organism evidence="2">
    <name type="scientific">Rhizophora mucronata</name>
    <name type="common">Asiatic mangrove</name>
    <dbReference type="NCBI Taxonomy" id="61149"/>
    <lineage>
        <taxon>Eukaryota</taxon>
        <taxon>Viridiplantae</taxon>
        <taxon>Streptophyta</taxon>
        <taxon>Embryophyta</taxon>
        <taxon>Tracheophyta</taxon>
        <taxon>Spermatophyta</taxon>
        <taxon>Magnoliopsida</taxon>
        <taxon>eudicotyledons</taxon>
        <taxon>Gunneridae</taxon>
        <taxon>Pentapetalae</taxon>
        <taxon>rosids</taxon>
        <taxon>fabids</taxon>
        <taxon>Malpighiales</taxon>
        <taxon>Rhizophoraceae</taxon>
        <taxon>Rhizophora</taxon>
    </lineage>
</organism>
<dbReference type="EMBL" id="GGEC01091310">
    <property type="protein sequence ID" value="MBX71794.1"/>
    <property type="molecule type" value="Transcribed_RNA"/>
</dbReference>
<keyword evidence="1" id="KW-1133">Transmembrane helix</keyword>
<dbReference type="AlphaFoldDB" id="A0A2P2QY43"/>
<keyword evidence="1" id="KW-0472">Membrane</keyword>
<evidence type="ECO:0000256" key="1">
    <source>
        <dbReference type="SAM" id="Phobius"/>
    </source>
</evidence>
<evidence type="ECO:0000313" key="2">
    <source>
        <dbReference type="EMBL" id="MBX71794.1"/>
    </source>
</evidence>
<name>A0A2P2QY43_RHIMU</name>